<evidence type="ECO:0000313" key="2">
    <source>
        <dbReference type="Proteomes" id="UP001595556"/>
    </source>
</evidence>
<proteinExistence type="predicted"/>
<dbReference type="SUPFAM" id="SSF52151">
    <property type="entry name" value="FabD/lysophospholipase-like"/>
    <property type="match status" value="1"/>
</dbReference>
<reference evidence="2" key="1">
    <citation type="journal article" date="2019" name="Int. J. Syst. Evol. Microbiol.">
        <title>The Global Catalogue of Microorganisms (GCM) 10K type strain sequencing project: providing services to taxonomists for standard genome sequencing and annotation.</title>
        <authorList>
            <consortium name="The Broad Institute Genomics Platform"/>
            <consortium name="The Broad Institute Genome Sequencing Center for Infectious Disease"/>
            <person name="Wu L."/>
            <person name="Ma J."/>
        </authorList>
    </citation>
    <scope>NUCLEOTIDE SEQUENCE [LARGE SCALE GENOMIC DNA]</scope>
    <source>
        <strain evidence="2">KCTC 52168</strain>
    </source>
</reference>
<dbReference type="RefSeq" id="WP_377305473.1">
    <property type="nucleotide sequence ID" value="NZ_CP180191.1"/>
</dbReference>
<comment type="caution">
    <text evidence="1">The sequence shown here is derived from an EMBL/GenBank/DDBJ whole genome shotgun (WGS) entry which is preliminary data.</text>
</comment>
<gene>
    <name evidence="1" type="ORF">ACFOEN_15505</name>
</gene>
<evidence type="ECO:0000313" key="1">
    <source>
        <dbReference type="EMBL" id="MFC3149032.1"/>
    </source>
</evidence>
<accession>A0ABV7HB95</accession>
<protein>
    <submittedName>
        <fullName evidence="1">Patatin-like phospholipase family protein</fullName>
    </submittedName>
</protein>
<name>A0ABV7HB95_9BURK</name>
<keyword evidence="2" id="KW-1185">Reference proteome</keyword>
<sequence length="364" mass="40456">MPRSSHPFRLLAGRKALNQIREYGLRAQDVACLPAAAGGPKGLILNPLDKYLFGTWLAAAPRRRELIGASIGAWRMACGAAADPVQALDDLARCYIEEQRYTGKPDSREISRVARTLLEGVVLPRREAMLSHPQHRLQVLVNRGCGPLGPGSTAHKRGFAQAALANAVGRRRLAGYMERFIFHGDAGVAPLFETRFDAFANHKVRFNERNFDDAMVATGSIPLVLDAVKDIADAPPGWYWDGGIIDYHLHLPYDRLDGLTLYPHFSPSITPGWLDKFAPWRKAHKDANRHWLDTLVLVCPSESFVASLPGGSIPDRKDFQRFGPNWQAREAKWRPAIAQAQAMADAWHELAAREAFADVVEPLY</sequence>
<dbReference type="EMBL" id="JBHRTI010000010">
    <property type="protein sequence ID" value="MFC3149032.1"/>
    <property type="molecule type" value="Genomic_DNA"/>
</dbReference>
<dbReference type="Proteomes" id="UP001595556">
    <property type="component" value="Unassembled WGS sequence"/>
</dbReference>
<dbReference type="InterPro" id="IPR016035">
    <property type="entry name" value="Acyl_Trfase/lysoPLipase"/>
</dbReference>
<organism evidence="1 2">
    <name type="scientific">Piscinibacterium candidicorallinum</name>
    <dbReference type="NCBI Taxonomy" id="1793872"/>
    <lineage>
        <taxon>Bacteria</taxon>
        <taxon>Pseudomonadati</taxon>
        <taxon>Pseudomonadota</taxon>
        <taxon>Betaproteobacteria</taxon>
        <taxon>Burkholderiales</taxon>
        <taxon>Piscinibacterium</taxon>
    </lineage>
</organism>